<evidence type="ECO:0000313" key="2">
    <source>
        <dbReference type="Proteomes" id="UP000245695"/>
    </source>
</evidence>
<sequence length="58" mass="6765">MVLSRENIIEGLIDLKNERENESKKIIINIKEIVESQNIDDMEKLKLINNELGKMLVI</sequence>
<dbReference type="KEGG" id="rhom:FRIFI_0340"/>
<name>A0A2P2BNC7_9FIRM</name>
<evidence type="ECO:0000313" key="1">
    <source>
        <dbReference type="EMBL" id="CEI71888.1"/>
    </source>
</evidence>
<dbReference type="Proteomes" id="UP000245695">
    <property type="component" value="Chromosome 1"/>
</dbReference>
<accession>A0A2P2BNC7</accession>
<keyword evidence="2" id="KW-1185">Reference proteome</keyword>
<reference evidence="1 2" key="1">
    <citation type="submission" date="2014-09" db="EMBL/GenBank/DDBJ databases">
        <authorList>
            <person name="Hornung B.V."/>
        </authorList>
    </citation>
    <scope>NUCLEOTIDE SEQUENCE [LARGE SCALE GENOMIC DNA]</scope>
    <source>
        <strain evidence="1 2">FRIFI</strain>
    </source>
</reference>
<protein>
    <submittedName>
        <fullName evidence="1">Uncharacterized protein</fullName>
    </submittedName>
</protein>
<dbReference type="RefSeq" id="WP_166504832.1">
    <property type="nucleotide sequence ID" value="NZ_JAKNTL010000003.1"/>
</dbReference>
<gene>
    <name evidence="1" type="ORF">FRIFI_0340</name>
</gene>
<organism evidence="1 2">
    <name type="scientific">Romboutsia hominis</name>
    <dbReference type="NCBI Taxonomy" id="1507512"/>
    <lineage>
        <taxon>Bacteria</taxon>
        <taxon>Bacillati</taxon>
        <taxon>Bacillota</taxon>
        <taxon>Clostridia</taxon>
        <taxon>Peptostreptococcales</taxon>
        <taxon>Peptostreptococcaceae</taxon>
        <taxon>Romboutsia</taxon>
    </lineage>
</organism>
<dbReference type="AlphaFoldDB" id="A0A2P2BNC7"/>
<proteinExistence type="predicted"/>
<dbReference type="EMBL" id="LN650648">
    <property type="protein sequence ID" value="CEI71888.1"/>
    <property type="molecule type" value="Genomic_DNA"/>
</dbReference>